<keyword evidence="4" id="KW-1185">Reference proteome</keyword>
<dbReference type="PANTHER" id="PTHR30535:SF34">
    <property type="entry name" value="MOLYBDATE-BINDING PROTEIN MOLA"/>
    <property type="match status" value="1"/>
</dbReference>
<dbReference type="EMBL" id="JBEPLY010000009">
    <property type="protein sequence ID" value="MET3600761.1"/>
    <property type="molecule type" value="Genomic_DNA"/>
</dbReference>
<dbReference type="PANTHER" id="PTHR30535">
    <property type="entry name" value="VITAMIN B12-BINDING PROTEIN"/>
    <property type="match status" value="1"/>
</dbReference>
<gene>
    <name evidence="3" type="ORF">ABID12_002712</name>
</gene>
<evidence type="ECO:0000313" key="4">
    <source>
        <dbReference type="Proteomes" id="UP001549164"/>
    </source>
</evidence>
<evidence type="ECO:0000256" key="1">
    <source>
        <dbReference type="SAM" id="SignalP"/>
    </source>
</evidence>
<keyword evidence="1" id="KW-0732">Signal</keyword>
<proteinExistence type="predicted"/>
<evidence type="ECO:0000313" key="3">
    <source>
        <dbReference type="EMBL" id="MET3600761.1"/>
    </source>
</evidence>
<reference evidence="3 4" key="1">
    <citation type="submission" date="2024-06" db="EMBL/GenBank/DDBJ databases">
        <title>Genomic Encyclopedia of Type Strains, Phase IV (KMG-IV): sequencing the most valuable type-strain genomes for metagenomic binning, comparative biology and taxonomic classification.</title>
        <authorList>
            <person name="Goeker M."/>
        </authorList>
    </citation>
    <scope>NUCLEOTIDE SEQUENCE [LARGE SCALE GENOMIC DNA]</scope>
    <source>
        <strain evidence="3 4">DSM 28102</strain>
    </source>
</reference>
<dbReference type="PROSITE" id="PS50983">
    <property type="entry name" value="FE_B12_PBP"/>
    <property type="match status" value="1"/>
</dbReference>
<protein>
    <submittedName>
        <fullName evidence="3">Iron complex transport system substrate-binding protein</fullName>
    </submittedName>
</protein>
<accession>A0ABV2ICW6</accession>
<feature type="domain" description="Fe/B12 periplasmic-binding" evidence="2">
    <location>
        <begin position="60"/>
        <end position="352"/>
    </location>
</feature>
<name>A0ABV2ICW6_9HYPH</name>
<feature type="chain" id="PRO_5045924758" evidence="1">
    <location>
        <begin position="32"/>
        <end position="383"/>
    </location>
</feature>
<organism evidence="3 4">
    <name type="scientific">Martelella mangrovi</name>
    <dbReference type="NCBI Taxonomy" id="1397477"/>
    <lineage>
        <taxon>Bacteria</taxon>
        <taxon>Pseudomonadati</taxon>
        <taxon>Pseudomonadota</taxon>
        <taxon>Alphaproteobacteria</taxon>
        <taxon>Hyphomicrobiales</taxon>
        <taxon>Aurantimonadaceae</taxon>
        <taxon>Martelella</taxon>
    </lineage>
</organism>
<dbReference type="RefSeq" id="WP_354434642.1">
    <property type="nucleotide sequence ID" value="NZ_JBEPLY010000009.1"/>
</dbReference>
<sequence>MTHIFAKNGSLSGRKTKATLFAAGLFLAALAGDLSGARADEITVTDVTGHTVTLDAPAERIILPEGRHILTLALLDPDPAAFLVGWGNDLKLFSPETFDAVHAAFPEIDDIPDMGNPMQNSLSIESMMAAKPDLVIFTLYGRVPAETTDKLEAASIPYMFVDFFQKPLENTVPSMRQLGQLLGREEQAEAFISFYESHMDEIAGRLGDEVTPTSVFFHLNPDGQNCCYSSGPGNMSDFIAAAGGRNIGEDRIPGPIGQLSLEYILAEDPDFYLAGGGSTVSPDGLKVGTHITRETAAETLAKVTAAPGISELTAVKDDDAAGIWLFFFDNPLFFLGVEEMATLFHPDLFADVDPDETLAELNERFLPFDLEGTFWIKAGAQSN</sequence>
<dbReference type="SUPFAM" id="SSF53807">
    <property type="entry name" value="Helical backbone' metal receptor"/>
    <property type="match status" value="1"/>
</dbReference>
<dbReference type="Proteomes" id="UP001549164">
    <property type="component" value="Unassembled WGS sequence"/>
</dbReference>
<dbReference type="Gene3D" id="3.40.50.1980">
    <property type="entry name" value="Nitrogenase molybdenum iron protein domain"/>
    <property type="match status" value="2"/>
</dbReference>
<dbReference type="Pfam" id="PF01497">
    <property type="entry name" value="Peripla_BP_2"/>
    <property type="match status" value="1"/>
</dbReference>
<evidence type="ECO:0000259" key="2">
    <source>
        <dbReference type="PROSITE" id="PS50983"/>
    </source>
</evidence>
<feature type="signal peptide" evidence="1">
    <location>
        <begin position="1"/>
        <end position="31"/>
    </location>
</feature>
<dbReference type="InterPro" id="IPR050902">
    <property type="entry name" value="ABC_Transporter_SBP"/>
</dbReference>
<dbReference type="InterPro" id="IPR002491">
    <property type="entry name" value="ABC_transptr_periplasmic_BD"/>
</dbReference>
<comment type="caution">
    <text evidence="3">The sequence shown here is derived from an EMBL/GenBank/DDBJ whole genome shotgun (WGS) entry which is preliminary data.</text>
</comment>